<dbReference type="AlphaFoldDB" id="A0A834X3H8"/>
<evidence type="ECO:0000313" key="1">
    <source>
        <dbReference type="EMBL" id="KAF7837294.1"/>
    </source>
</evidence>
<organism evidence="1 2">
    <name type="scientific">Senna tora</name>
    <dbReference type="NCBI Taxonomy" id="362788"/>
    <lineage>
        <taxon>Eukaryota</taxon>
        <taxon>Viridiplantae</taxon>
        <taxon>Streptophyta</taxon>
        <taxon>Embryophyta</taxon>
        <taxon>Tracheophyta</taxon>
        <taxon>Spermatophyta</taxon>
        <taxon>Magnoliopsida</taxon>
        <taxon>eudicotyledons</taxon>
        <taxon>Gunneridae</taxon>
        <taxon>Pentapetalae</taxon>
        <taxon>rosids</taxon>
        <taxon>fabids</taxon>
        <taxon>Fabales</taxon>
        <taxon>Fabaceae</taxon>
        <taxon>Caesalpinioideae</taxon>
        <taxon>Cassia clade</taxon>
        <taxon>Senna</taxon>
    </lineage>
</organism>
<name>A0A834X3H8_9FABA</name>
<reference evidence="1" key="1">
    <citation type="submission" date="2020-09" db="EMBL/GenBank/DDBJ databases">
        <title>Genome-Enabled Discovery of Anthraquinone Biosynthesis in Senna tora.</title>
        <authorList>
            <person name="Kang S.-H."/>
            <person name="Pandey R.P."/>
            <person name="Lee C.-M."/>
            <person name="Sim J.-S."/>
            <person name="Jeong J.-T."/>
            <person name="Choi B.-S."/>
            <person name="Jung M."/>
            <person name="Ginzburg D."/>
            <person name="Zhao K."/>
            <person name="Won S.Y."/>
            <person name="Oh T.-J."/>
            <person name="Yu Y."/>
            <person name="Kim N.-H."/>
            <person name="Lee O.R."/>
            <person name="Lee T.-H."/>
            <person name="Bashyal P."/>
            <person name="Kim T.-S."/>
            <person name="Lee W.-H."/>
            <person name="Kawkins C."/>
            <person name="Kim C.-K."/>
            <person name="Kim J.S."/>
            <person name="Ahn B.O."/>
            <person name="Rhee S.Y."/>
            <person name="Sohng J.K."/>
        </authorList>
    </citation>
    <scope>NUCLEOTIDE SEQUENCE</scope>
    <source>
        <tissue evidence="1">Leaf</tissue>
    </source>
</reference>
<dbReference type="EMBL" id="JAAIUW010000003">
    <property type="protein sequence ID" value="KAF7837294.1"/>
    <property type="molecule type" value="Genomic_DNA"/>
</dbReference>
<gene>
    <name evidence="1" type="ORF">G2W53_005776</name>
</gene>
<proteinExistence type="predicted"/>
<keyword evidence="2" id="KW-1185">Reference proteome</keyword>
<sequence>MILPRHIEETRGNLYMTWHHRDGMKLGPTVFPVNELMLFWCGGIEKTEEAEEHARGLWAWKRKQRSDCV</sequence>
<evidence type="ECO:0000313" key="2">
    <source>
        <dbReference type="Proteomes" id="UP000634136"/>
    </source>
</evidence>
<protein>
    <submittedName>
        <fullName evidence="1">Uncharacterized protein</fullName>
    </submittedName>
</protein>
<comment type="caution">
    <text evidence="1">The sequence shown here is derived from an EMBL/GenBank/DDBJ whole genome shotgun (WGS) entry which is preliminary data.</text>
</comment>
<accession>A0A834X3H8</accession>
<dbReference type="Proteomes" id="UP000634136">
    <property type="component" value="Unassembled WGS sequence"/>
</dbReference>